<comment type="caution">
    <text evidence="2">The sequence shown here is derived from an EMBL/GenBank/DDBJ whole genome shotgun (WGS) entry which is preliminary data.</text>
</comment>
<sequence length="154" mass="16593">MLPDATGPSAISATYVVTSTHESQTPHPTKRNAHRVPRVNPTTNANSTSPSPINQPPSTAMPEPDKRASAQQAVDILHEISILLVRSLLMSGSKSAFTEDVPNNAFTELPARSEGYFNMCINDRAGREPRGISGESQRRKSPRLGEADCLIASD</sequence>
<keyword evidence="3" id="KW-1185">Reference proteome</keyword>
<dbReference type="EMBL" id="JASWJB010000248">
    <property type="protein sequence ID" value="KAK2592742.1"/>
    <property type="molecule type" value="Genomic_DNA"/>
</dbReference>
<gene>
    <name evidence="2" type="ORF">QQS21_009546</name>
</gene>
<feature type="compositionally biased region" description="Polar residues" evidence="1">
    <location>
        <begin position="9"/>
        <end position="27"/>
    </location>
</feature>
<reference evidence="2" key="1">
    <citation type="submission" date="2023-06" db="EMBL/GenBank/DDBJ databases">
        <title>Conoideocrella luteorostrata (Hypocreales: Clavicipitaceae), a potential biocontrol fungus for elongate hemlock scale in United States Christmas tree production areas.</title>
        <authorList>
            <person name="Barrett H."/>
            <person name="Lovett B."/>
            <person name="Macias A.M."/>
            <person name="Stajich J.E."/>
            <person name="Kasson M.T."/>
        </authorList>
    </citation>
    <scope>NUCLEOTIDE SEQUENCE</scope>
    <source>
        <strain evidence="2">ARSEF 14590</strain>
    </source>
</reference>
<evidence type="ECO:0000313" key="3">
    <source>
        <dbReference type="Proteomes" id="UP001251528"/>
    </source>
</evidence>
<feature type="compositionally biased region" description="Basic residues" evidence="1">
    <location>
        <begin position="28"/>
        <end position="37"/>
    </location>
</feature>
<evidence type="ECO:0000313" key="2">
    <source>
        <dbReference type="EMBL" id="KAK2592742.1"/>
    </source>
</evidence>
<feature type="region of interest" description="Disordered" evidence="1">
    <location>
        <begin position="1"/>
        <end position="71"/>
    </location>
</feature>
<protein>
    <submittedName>
        <fullName evidence="2">Uncharacterized protein</fullName>
    </submittedName>
</protein>
<dbReference type="Proteomes" id="UP001251528">
    <property type="component" value="Unassembled WGS sequence"/>
</dbReference>
<proteinExistence type="predicted"/>
<accession>A0AAJ0CHM7</accession>
<organism evidence="2 3">
    <name type="scientific">Conoideocrella luteorostrata</name>
    <dbReference type="NCBI Taxonomy" id="1105319"/>
    <lineage>
        <taxon>Eukaryota</taxon>
        <taxon>Fungi</taxon>
        <taxon>Dikarya</taxon>
        <taxon>Ascomycota</taxon>
        <taxon>Pezizomycotina</taxon>
        <taxon>Sordariomycetes</taxon>
        <taxon>Hypocreomycetidae</taxon>
        <taxon>Hypocreales</taxon>
        <taxon>Clavicipitaceae</taxon>
        <taxon>Conoideocrella</taxon>
    </lineage>
</organism>
<name>A0AAJ0CHM7_9HYPO</name>
<feature type="compositionally biased region" description="Polar residues" evidence="1">
    <location>
        <begin position="40"/>
        <end position="58"/>
    </location>
</feature>
<dbReference type="AlphaFoldDB" id="A0AAJ0CHM7"/>
<feature type="region of interest" description="Disordered" evidence="1">
    <location>
        <begin position="124"/>
        <end position="154"/>
    </location>
</feature>
<evidence type="ECO:0000256" key="1">
    <source>
        <dbReference type="SAM" id="MobiDB-lite"/>
    </source>
</evidence>